<evidence type="ECO:0000313" key="5">
    <source>
        <dbReference type="EMBL" id="CAG8480622.1"/>
    </source>
</evidence>
<feature type="domain" description="Signal transduction histidine kinase dimerisation/phosphoacceptor" evidence="4">
    <location>
        <begin position="215"/>
        <end position="280"/>
    </location>
</feature>
<dbReference type="SMART" id="SM00388">
    <property type="entry name" value="HisKA"/>
    <property type="match status" value="1"/>
</dbReference>
<keyword evidence="1" id="KW-0597">Phosphoprotein</keyword>
<dbReference type="EMBL" id="CAJVPY010000568">
    <property type="protein sequence ID" value="CAG8480622.1"/>
    <property type="molecule type" value="Genomic_DNA"/>
</dbReference>
<dbReference type="PANTHER" id="PTHR43719">
    <property type="entry name" value="TWO-COMPONENT HISTIDINE KINASE"/>
    <property type="match status" value="1"/>
</dbReference>
<evidence type="ECO:0000256" key="3">
    <source>
        <dbReference type="SAM" id="Phobius"/>
    </source>
</evidence>
<dbReference type="SUPFAM" id="SSF47384">
    <property type="entry name" value="Homodimeric domain of signal transducing histidine kinase"/>
    <property type="match status" value="1"/>
</dbReference>
<accession>A0A9N8WEH8</accession>
<dbReference type="InterPro" id="IPR003661">
    <property type="entry name" value="HisK_dim/P_dom"/>
</dbReference>
<dbReference type="AlphaFoldDB" id="A0A9N8WEH8"/>
<evidence type="ECO:0000313" key="6">
    <source>
        <dbReference type="Proteomes" id="UP000789405"/>
    </source>
</evidence>
<evidence type="ECO:0000259" key="4">
    <source>
        <dbReference type="SMART" id="SM00388"/>
    </source>
</evidence>
<evidence type="ECO:0000256" key="2">
    <source>
        <dbReference type="SAM" id="MobiDB-lite"/>
    </source>
</evidence>
<dbReference type="Pfam" id="PF00512">
    <property type="entry name" value="HisKA"/>
    <property type="match status" value="1"/>
</dbReference>
<name>A0A9N8WEH8_9GLOM</name>
<dbReference type="Gene3D" id="1.10.287.130">
    <property type="match status" value="1"/>
</dbReference>
<dbReference type="GO" id="GO:0000155">
    <property type="term" value="F:phosphorelay sensor kinase activity"/>
    <property type="evidence" value="ECO:0007669"/>
    <property type="project" value="InterPro"/>
</dbReference>
<feature type="transmembrane region" description="Helical" evidence="3">
    <location>
        <begin position="68"/>
        <end position="86"/>
    </location>
</feature>
<protein>
    <submittedName>
        <fullName evidence="5">3286_t:CDS:1</fullName>
    </submittedName>
</protein>
<keyword evidence="3" id="KW-1133">Transmembrane helix</keyword>
<feature type="transmembrane region" description="Helical" evidence="3">
    <location>
        <begin position="175"/>
        <end position="197"/>
    </location>
</feature>
<dbReference type="CDD" id="cd00082">
    <property type="entry name" value="HisKA"/>
    <property type="match status" value="1"/>
</dbReference>
<dbReference type="OrthoDB" id="2435748at2759"/>
<sequence length="830" mass="95801">MFQVFKRFEHLLPQREFDTQLSARDDPQNISERIRSRVVIVTMLPHILLTKFLLLWRSSDIVSDRYMIYSTTVSAIFMVQIYNLCTSRVSSQFCAKLLSINFLISHILSLVDSQEKETLSYTISNSRFSFLFWVPPFSYVFANKKFGITTAIITCAIYLYEIFWPAAGVSLIRGAFYLVLDLIIPTLMFTLLSTFGVEKIFTDKQTEQAMEANRSRSVFLQTISHELRTPIHGILASTEILCSSNLSSAQRALISAIQNSGINVIHMADHILRVAKTEELNVLKGVTHECIPFDLYKATEQIADGMELLFENENIIFDFDYKIPLNQSMYLGDIGVIKQIIINLLGTVLSFDRLEKVTFSVNNHFKEETNTERTFTIELVIITTQKPQDLSELYDEDIGESSDKDSNPTVKMKPIPLRYISGKIEDADPRELLKIGVIRTNDSIATQKILNFLQGFEMQYDIINPDDISLCDINVLIFDSSEADNELIETICRNIRNTKILIISITYLLKHLIICETAQKVGLDDLDIYFVDKPFTIVKFWNSLMTAADTVNKRNNNIEDTTRSAQGEIGEPSSRQGEMNEESREEDSNPQQVASNRWRSSYDRLYQLHQIKGASATMDFYHQNRISSLNRAKPNKEISEEPSYQKIAPKLINGHLDELEDTDDIDGETWYPCNDEIPEDWLGPNNYEIVEFELKEKENKENNPGQELVNNNKTGEIEQDKSRAPIKYQHSKKQALKTNITKIETWNYHKDKTFNQKRKKNFPALTETTIWGLVIKNKKKKILDGERLKLTMISSERKERTYWNKNLTCRSQKKKKKSNTKFTMIKLIEK</sequence>
<dbReference type="InterPro" id="IPR036097">
    <property type="entry name" value="HisK_dim/P_sf"/>
</dbReference>
<organism evidence="5 6">
    <name type="scientific">Dentiscutata erythropus</name>
    <dbReference type="NCBI Taxonomy" id="1348616"/>
    <lineage>
        <taxon>Eukaryota</taxon>
        <taxon>Fungi</taxon>
        <taxon>Fungi incertae sedis</taxon>
        <taxon>Mucoromycota</taxon>
        <taxon>Glomeromycotina</taxon>
        <taxon>Glomeromycetes</taxon>
        <taxon>Diversisporales</taxon>
        <taxon>Gigasporaceae</taxon>
        <taxon>Dentiscutata</taxon>
    </lineage>
</organism>
<comment type="caution">
    <text evidence="5">The sequence shown here is derived from an EMBL/GenBank/DDBJ whole genome shotgun (WGS) entry which is preliminary data.</text>
</comment>
<evidence type="ECO:0000256" key="1">
    <source>
        <dbReference type="ARBA" id="ARBA00022553"/>
    </source>
</evidence>
<gene>
    <name evidence="5" type="ORF">DERYTH_LOCUS1907</name>
</gene>
<feature type="transmembrane region" description="Helical" evidence="3">
    <location>
        <begin position="146"/>
        <end position="163"/>
    </location>
</feature>
<keyword evidence="6" id="KW-1185">Reference proteome</keyword>
<feature type="transmembrane region" description="Helical" evidence="3">
    <location>
        <begin position="38"/>
        <end position="56"/>
    </location>
</feature>
<dbReference type="PANTHER" id="PTHR43719:SF28">
    <property type="entry name" value="PEROXIDE STRESS-ACTIVATED HISTIDINE KINASE MAK1-RELATED"/>
    <property type="match status" value="1"/>
</dbReference>
<keyword evidence="3" id="KW-0472">Membrane</keyword>
<dbReference type="Proteomes" id="UP000789405">
    <property type="component" value="Unassembled WGS sequence"/>
</dbReference>
<proteinExistence type="predicted"/>
<dbReference type="InterPro" id="IPR050956">
    <property type="entry name" value="2C_system_His_kinase"/>
</dbReference>
<keyword evidence="3" id="KW-0812">Transmembrane</keyword>
<reference evidence="5" key="1">
    <citation type="submission" date="2021-06" db="EMBL/GenBank/DDBJ databases">
        <authorList>
            <person name="Kallberg Y."/>
            <person name="Tangrot J."/>
            <person name="Rosling A."/>
        </authorList>
    </citation>
    <scope>NUCLEOTIDE SEQUENCE</scope>
    <source>
        <strain evidence="5">MA453B</strain>
    </source>
</reference>
<feature type="region of interest" description="Disordered" evidence="2">
    <location>
        <begin position="556"/>
        <end position="596"/>
    </location>
</feature>
<feature type="transmembrane region" description="Helical" evidence="3">
    <location>
        <begin position="93"/>
        <end position="111"/>
    </location>
</feature>